<evidence type="ECO:0008006" key="4">
    <source>
        <dbReference type="Google" id="ProtNLM"/>
    </source>
</evidence>
<dbReference type="RefSeq" id="WP_039403053.1">
    <property type="nucleotide sequence ID" value="NZ_JTDK01000022.1"/>
</dbReference>
<keyword evidence="1" id="KW-1133">Transmembrane helix</keyword>
<dbReference type="Proteomes" id="UP000031030">
    <property type="component" value="Unassembled WGS sequence"/>
</dbReference>
<dbReference type="AlphaFoldDB" id="A0A0B2A0X1"/>
<gene>
    <name evidence="2" type="ORF">LK09_18845</name>
</gene>
<dbReference type="EMBL" id="JTDK01000022">
    <property type="protein sequence ID" value="KHK95457.1"/>
    <property type="molecule type" value="Genomic_DNA"/>
</dbReference>
<keyword evidence="1" id="KW-0472">Membrane</keyword>
<keyword evidence="1" id="KW-0812">Transmembrane</keyword>
<evidence type="ECO:0000256" key="1">
    <source>
        <dbReference type="SAM" id="Phobius"/>
    </source>
</evidence>
<feature type="transmembrane region" description="Helical" evidence="1">
    <location>
        <begin position="76"/>
        <end position="93"/>
    </location>
</feature>
<reference evidence="2 3" key="1">
    <citation type="submission" date="2014-11" db="EMBL/GenBank/DDBJ databases">
        <title>Genome sequence of Microbacterium mangrovi MUSC 115(T).</title>
        <authorList>
            <person name="Lee L.-H."/>
        </authorList>
    </citation>
    <scope>NUCLEOTIDE SEQUENCE [LARGE SCALE GENOMIC DNA]</scope>
    <source>
        <strain evidence="2 3">MUSC 115</strain>
    </source>
</reference>
<proteinExistence type="predicted"/>
<keyword evidence="3" id="KW-1185">Reference proteome</keyword>
<dbReference type="SUPFAM" id="SSF52980">
    <property type="entry name" value="Restriction endonuclease-like"/>
    <property type="match status" value="1"/>
</dbReference>
<protein>
    <recommendedName>
        <fullName evidence="4">DUF559 domain-containing protein</fullName>
    </recommendedName>
</protein>
<dbReference type="STRING" id="1348253.LK09_18845"/>
<evidence type="ECO:0000313" key="2">
    <source>
        <dbReference type="EMBL" id="KHK95457.1"/>
    </source>
</evidence>
<dbReference type="Gene3D" id="3.40.960.10">
    <property type="entry name" value="VSR Endonuclease"/>
    <property type="match status" value="1"/>
</dbReference>
<organism evidence="2 3">
    <name type="scientific">Microbacterium mangrovi</name>
    <dbReference type="NCBI Taxonomy" id="1348253"/>
    <lineage>
        <taxon>Bacteria</taxon>
        <taxon>Bacillati</taxon>
        <taxon>Actinomycetota</taxon>
        <taxon>Actinomycetes</taxon>
        <taxon>Micrococcales</taxon>
        <taxon>Microbacteriaceae</taxon>
        <taxon>Microbacterium</taxon>
    </lineage>
</organism>
<comment type="caution">
    <text evidence="2">The sequence shown here is derived from an EMBL/GenBank/DDBJ whole genome shotgun (WGS) entry which is preliminary data.</text>
</comment>
<accession>A0A0B2A0X1</accession>
<dbReference type="OrthoDB" id="3173471at2"/>
<evidence type="ECO:0000313" key="3">
    <source>
        <dbReference type="Proteomes" id="UP000031030"/>
    </source>
</evidence>
<dbReference type="InterPro" id="IPR011335">
    <property type="entry name" value="Restrct_endonuc-II-like"/>
</dbReference>
<sequence length="322" mass="34363">MSPQREPIAAGLGSVFRVRDALAAGVAKSRLRAADLEAPFWGVRRYPGRAPEEDAAPWEVRDAAARRRALAYVPRMVPGSFLVLMSAAALWGIPVPHRVDAPVQVGVLLPHRAPRGGGVEGHAYAHHLVAIRDLDGVAVSSPASTWAQLGAVLGVHDLVAAGDGIVRVPRLAGGEPGDPASALGTVEQLAAAIEAGRRTGIGRLREALPLIRVGASSRAETLVRLDLVEAGLPEPALDVEVRHGSGRLLGISDLAYPGLRIAVEYEGDQHRTDPRQWERDIEKYRAYERAGWAVVRLTARNVFGIGPRPAALVRAALNRAIR</sequence>
<name>A0A0B2A0X1_9MICO</name>